<dbReference type="RefSeq" id="WP_166506477.1">
    <property type="nucleotide sequence ID" value="NZ_LN854557.1"/>
</dbReference>
<dbReference type="EMBL" id="LN854557">
    <property type="protein sequence ID" value="CRL44496.1"/>
    <property type="molecule type" value="Genomic_DNA"/>
</dbReference>
<sequence>MTITQTMRQDSIFQYDTNILRGAVAGFARNDESTLEELAALLYVTRERVIDYTPMLTPLQKLVPVKAEVANWADSFVLTDGFTVGEPKIISDNADDLPTIDRGLNAHATRAHLLGASYCYSVPELEKARANGLELPTDKAIYVRQEMDRKIATIGVYGDADYAMQGLLTYPFTTIEDSVEAKTALAKITSFINQHWNLKGGVFPVTHIVLPQALYDDMSITPSNPNTNLTVLAALKQANPGIEFVKANELNAAGKSGKGSIVIGTIRNDILRNRVPVAFTALPAQARNINVYVPCYCKVAGLEVLQKDAILRVDLK</sequence>
<reference evidence="1 2" key="1">
    <citation type="submission" date="2015-05" db="EMBL/GenBank/DDBJ databases">
        <authorList>
            <person name="Goodhead I."/>
        </authorList>
    </citation>
    <scope>NUCLEOTIDE SEQUENCE [LARGE SCALE GENOMIC DNA]</scope>
    <source>
        <strain evidence="2">morsitans</strain>
    </source>
</reference>
<dbReference type="Pfam" id="PF09950">
    <property type="entry name" value="Major_capside"/>
    <property type="match status" value="1"/>
</dbReference>
<protein>
    <submittedName>
        <fullName evidence="1">Uncharacterized protein</fullName>
    </submittedName>
</protein>
<dbReference type="Proteomes" id="UP000245838">
    <property type="component" value="Chromosome sggmmb4_Chromosome"/>
</dbReference>
<gene>
    <name evidence="1" type="ORF">SGGMMB4_01625</name>
</gene>
<evidence type="ECO:0000313" key="2">
    <source>
        <dbReference type="Proteomes" id="UP000245838"/>
    </source>
</evidence>
<organism evidence="1 2">
    <name type="scientific">Sodalis glossinidius (strain morsitans)</name>
    <dbReference type="NCBI Taxonomy" id="343509"/>
    <lineage>
        <taxon>Bacteria</taxon>
        <taxon>Pseudomonadati</taxon>
        <taxon>Pseudomonadota</taxon>
        <taxon>Gammaproteobacteria</taxon>
        <taxon>Enterobacterales</taxon>
        <taxon>Bruguierivoracaceae</taxon>
        <taxon>Sodalis</taxon>
    </lineage>
</organism>
<evidence type="ECO:0000313" key="1">
    <source>
        <dbReference type="EMBL" id="CRL44496.1"/>
    </source>
</evidence>
<name>A0A193QH66_SODGM</name>
<dbReference type="InterPro" id="IPR020049">
    <property type="entry name" value="Major_capsid-like"/>
</dbReference>
<dbReference type="AlphaFoldDB" id="A0A193QH66"/>
<proteinExistence type="predicted"/>
<dbReference type="PIRSF" id="PIRSF029202">
    <property type="entry name" value="UCP029202"/>
    <property type="match status" value="1"/>
</dbReference>
<accession>A0A193QH66</accession>